<gene>
    <name evidence="3" type="ORF">BN860_05006g</name>
</gene>
<dbReference type="Proteomes" id="UP000019375">
    <property type="component" value="Unassembled WGS sequence"/>
</dbReference>
<feature type="compositionally biased region" description="Basic residues" evidence="2">
    <location>
        <begin position="125"/>
        <end position="135"/>
    </location>
</feature>
<dbReference type="EMBL" id="HG316458">
    <property type="protein sequence ID" value="CDF89930.1"/>
    <property type="molecule type" value="Genomic_DNA"/>
</dbReference>
<feature type="region of interest" description="Disordered" evidence="2">
    <location>
        <begin position="1"/>
        <end position="149"/>
    </location>
</feature>
<name>A0A8J2T745_ZYGB2</name>
<evidence type="ECO:0000256" key="2">
    <source>
        <dbReference type="SAM" id="MobiDB-lite"/>
    </source>
</evidence>
<dbReference type="Gene3D" id="3.90.640.10">
    <property type="entry name" value="Actin, Chain A, domain 4"/>
    <property type="match status" value="1"/>
</dbReference>
<evidence type="ECO:0000313" key="3">
    <source>
        <dbReference type="EMBL" id="CDF89930.1"/>
    </source>
</evidence>
<feature type="compositionally biased region" description="Acidic residues" evidence="2">
    <location>
        <begin position="13"/>
        <end position="32"/>
    </location>
</feature>
<dbReference type="InterPro" id="IPR043129">
    <property type="entry name" value="ATPase_NBD"/>
</dbReference>
<organism evidence="3 4">
    <name type="scientific">Zygosaccharomyces bailii (strain CLIB 213 / ATCC 58445 / CBS 680 / BCRC 21525 / NBRC 1098 / NCYC 1416 / NRRL Y-2227)</name>
    <dbReference type="NCBI Taxonomy" id="1333698"/>
    <lineage>
        <taxon>Eukaryota</taxon>
        <taxon>Fungi</taxon>
        <taxon>Dikarya</taxon>
        <taxon>Ascomycota</taxon>
        <taxon>Saccharomycotina</taxon>
        <taxon>Saccharomycetes</taxon>
        <taxon>Saccharomycetales</taxon>
        <taxon>Saccharomycetaceae</taxon>
        <taxon>Zygosaccharomyces</taxon>
    </lineage>
</organism>
<evidence type="ECO:0000313" key="4">
    <source>
        <dbReference type="Proteomes" id="UP000019375"/>
    </source>
</evidence>
<feature type="compositionally biased region" description="Acidic residues" evidence="2">
    <location>
        <begin position="103"/>
        <end position="120"/>
    </location>
</feature>
<dbReference type="SUPFAM" id="SSF53067">
    <property type="entry name" value="Actin-like ATPase domain"/>
    <property type="match status" value="2"/>
</dbReference>
<dbReference type="Pfam" id="PF00022">
    <property type="entry name" value="Actin"/>
    <property type="match status" value="1"/>
</dbReference>
<dbReference type="PANTHER" id="PTHR11937">
    <property type="entry name" value="ACTIN"/>
    <property type="match status" value="1"/>
</dbReference>
<comment type="similarity">
    <text evidence="1">Belongs to the actin family.</text>
</comment>
<keyword evidence="4" id="KW-1185">Reference proteome</keyword>
<sequence length="884" mass="99250">MSQEADSGTVYEEPIEIPLEEEDDDDEEDDVGETAGDSRADTQDEAHPEDDEEADEGDGDPEGEGEGDADGEGDGDPEGEEDMHGTASRSGTATPLGHGNNGEGDEDDMEDEEVDEDDGDENGKRRTSRGKFKKYPKLDPAKAPPGKKVPLHLLEKRRLGRIKAAEEFAKKLKKIGIEKVESNTLPSTGLFQPMLLINQKNYSSDYLKKDEQVFALRERKVLRNNTQVSSMANTPDVADLKKENGQAELNETNGDEDIDLSDANTTLVIHPGSDSIKIGFAKDETPMVIPACVAVPKSDLLGEVSNQESKRNPYGRQQPADFEELKSDIQQSFKERMRFYKRKVQPNAHEQVVTFNKQSKPEYMEEKNDFNRINWITTPDRRYYGKDALRCSKDHFIVRRPFVKGGSFNIESSDYRSLQDLLGDVTGLLEYTLGSQHFELKPSQFSQYKLVLVIPDLFEKSHLETFIGCLITELQFQAVAIIQESLATCYGAGISTSTCVVNIGATQTRIACVDEGTVLENSAITLDYGSDDITRLFAIFLLQSDFPYQDWDIESAHGWLLAQELKKNYITFQDANVTVQLYNFIKRVPGKKAEKYDFKVFDEVMLAPLSLFYPEIVEQLQSESSPKVSNTKLQDQLPVSRDIFTDNLNDWRSMSQAECLNGELYCGVQDDFQTLCKVLDSQSKVEESQTENITVADTRKNYAPLEKAVVQSITNASLFLDIAKMAPFYSNILVCGGGSKIPALDFILTDRINIWRPRLLSQNSFPTFYKKLAKQIKDLKAAGKNSEGKTSALPEEDQSQEKVNDIIQKEFQKYMETIEAQGNGDHTLPVSVLPPPRDMDPAMLVWKGASVLAQIKLVEELYLTGTDWDIHGSRILQYKCIFTY</sequence>
<dbReference type="AlphaFoldDB" id="A0A8J2T745"/>
<dbReference type="Gene3D" id="3.30.420.40">
    <property type="match status" value="1"/>
</dbReference>
<evidence type="ECO:0000256" key="1">
    <source>
        <dbReference type="RuleBase" id="RU000487"/>
    </source>
</evidence>
<proteinExistence type="inferred from homology"/>
<dbReference type="OrthoDB" id="5572108at2759"/>
<dbReference type="InterPro" id="IPR004000">
    <property type="entry name" value="Actin"/>
</dbReference>
<accession>A0A8J2T745</accession>
<dbReference type="SMART" id="SM00268">
    <property type="entry name" value="ACTIN"/>
    <property type="match status" value="1"/>
</dbReference>
<dbReference type="Gene3D" id="3.30.420.580">
    <property type="match status" value="1"/>
</dbReference>
<dbReference type="CDD" id="cd10206">
    <property type="entry name" value="ASKHA_NBD_Arp8-like"/>
    <property type="match status" value="1"/>
</dbReference>
<protein>
    <submittedName>
        <fullName evidence="3">ZYBA0S05-05006g1_1</fullName>
    </submittedName>
</protein>
<feature type="compositionally biased region" description="Acidic residues" evidence="2">
    <location>
        <begin position="47"/>
        <end position="81"/>
    </location>
</feature>
<reference evidence="4" key="1">
    <citation type="journal article" date="2013" name="Genome Announc.">
        <title>Genome sequence of the food spoilage yeast Zygosaccharomyces bailii CLIB 213(T).</title>
        <authorList>
            <person name="Galeote V."/>
            <person name="Bigey F."/>
            <person name="Devillers H."/>
            <person name="Neuveglise C."/>
            <person name="Dequin S."/>
        </authorList>
    </citation>
    <scope>NUCLEOTIDE SEQUENCE [LARGE SCALE GENOMIC DNA]</scope>
    <source>
        <strain evidence="4">CLIB 213 / ATCC 58445 / CBS 680 / CCRC 21525 / NBRC 1098 / NCYC 1416 / NRRL Y-2227</strain>
    </source>
</reference>
<feature type="compositionally biased region" description="Basic and acidic residues" evidence="2">
    <location>
        <begin position="36"/>
        <end position="46"/>
    </location>
</feature>